<dbReference type="Proteomes" id="UP001162889">
    <property type="component" value="Unassembled WGS sequence"/>
</dbReference>
<proteinExistence type="predicted"/>
<reference evidence="2" key="1">
    <citation type="submission" date="2021-07" db="EMBL/GenBank/DDBJ databases">
        <title>Characterization of violacein-producing bacteria and related species.</title>
        <authorList>
            <person name="Wilson H.S."/>
            <person name="De Leon M.E."/>
        </authorList>
    </citation>
    <scope>NUCLEOTIDE SEQUENCE</scope>
    <source>
        <strain evidence="2">HSC-15S17</strain>
    </source>
</reference>
<evidence type="ECO:0000313" key="2">
    <source>
        <dbReference type="EMBL" id="MBV6319371.1"/>
    </source>
</evidence>
<evidence type="ECO:0000259" key="1">
    <source>
        <dbReference type="Pfam" id="PF01361"/>
    </source>
</evidence>
<dbReference type="Proteomes" id="UP001155901">
    <property type="component" value="Unassembled WGS sequence"/>
</dbReference>
<dbReference type="GO" id="GO:0016853">
    <property type="term" value="F:isomerase activity"/>
    <property type="evidence" value="ECO:0007669"/>
    <property type="project" value="UniProtKB-KW"/>
</dbReference>
<gene>
    <name evidence="2" type="ORF">KVP70_00370</name>
    <name evidence="3" type="ORF">L1274_000505</name>
</gene>
<feature type="domain" description="4-oxalocrotonate tautomerase-like" evidence="1">
    <location>
        <begin position="2"/>
        <end position="52"/>
    </location>
</feature>
<dbReference type="RefSeq" id="WP_217940048.1">
    <property type="nucleotide sequence ID" value="NZ_JAHTGR010000001.1"/>
</dbReference>
<accession>A0AA41H858</accession>
<dbReference type="InterPro" id="IPR004370">
    <property type="entry name" value="4-OT-like_dom"/>
</dbReference>
<organism evidence="2 4">
    <name type="scientific">Duganella violaceipulchra</name>
    <dbReference type="NCBI Taxonomy" id="2849652"/>
    <lineage>
        <taxon>Bacteria</taxon>
        <taxon>Pseudomonadati</taxon>
        <taxon>Pseudomonadota</taxon>
        <taxon>Betaproteobacteria</taxon>
        <taxon>Burkholderiales</taxon>
        <taxon>Oxalobacteraceae</taxon>
        <taxon>Telluria group</taxon>
        <taxon>Duganella</taxon>
    </lineage>
</organism>
<dbReference type="Pfam" id="PF01361">
    <property type="entry name" value="Tautomerase"/>
    <property type="match status" value="1"/>
</dbReference>
<dbReference type="EMBL" id="JAHTGR010000001">
    <property type="protein sequence ID" value="MBV6319371.1"/>
    <property type="molecule type" value="Genomic_DNA"/>
</dbReference>
<keyword evidence="3" id="KW-0413">Isomerase</keyword>
<evidence type="ECO:0000313" key="3">
    <source>
        <dbReference type="EMBL" id="MCP2006817.1"/>
    </source>
</evidence>
<dbReference type="EC" id="5.3.2.6" evidence="3"/>
<evidence type="ECO:0000313" key="5">
    <source>
        <dbReference type="Proteomes" id="UP001162889"/>
    </source>
</evidence>
<reference evidence="3" key="2">
    <citation type="submission" date="2022-03" db="EMBL/GenBank/DDBJ databases">
        <title>Genome Encyclopedia of Bacteria and Archaea VI: Functional Genomics of Type Strains.</title>
        <authorList>
            <person name="Whitman W."/>
        </authorList>
    </citation>
    <scope>NUCLEOTIDE SEQUENCE</scope>
    <source>
        <strain evidence="3">HSC-15S17</strain>
    </source>
</reference>
<sequence>MPHINIKHFQVELSAAQKTELVQALSSIVQQTFACPDGAISIALEPVAPEEWRQRVYHPELELRKELLCKIPNY</sequence>
<evidence type="ECO:0000313" key="4">
    <source>
        <dbReference type="Proteomes" id="UP001155901"/>
    </source>
</evidence>
<dbReference type="EMBL" id="JALJZU010000001">
    <property type="protein sequence ID" value="MCP2006817.1"/>
    <property type="molecule type" value="Genomic_DNA"/>
</dbReference>
<protein>
    <submittedName>
        <fullName evidence="3">4-oxalocrotonate tautomerase</fullName>
        <ecNumber evidence="3">5.3.2.6</ecNumber>
    </submittedName>
    <submittedName>
        <fullName evidence="2">Tautomerase family protein</fullName>
    </submittedName>
</protein>
<dbReference type="AlphaFoldDB" id="A0AA41H858"/>
<comment type="caution">
    <text evidence="2">The sequence shown here is derived from an EMBL/GenBank/DDBJ whole genome shotgun (WGS) entry which is preliminary data.</text>
</comment>
<name>A0AA41H858_9BURK</name>
<keyword evidence="5" id="KW-1185">Reference proteome</keyword>